<dbReference type="Proteomes" id="UP000578449">
    <property type="component" value="Unassembled WGS sequence"/>
</dbReference>
<proteinExistence type="predicted"/>
<evidence type="ECO:0000313" key="3">
    <source>
        <dbReference type="EMBL" id="MBB5137518.1"/>
    </source>
</evidence>
<feature type="region of interest" description="Disordered" evidence="1">
    <location>
        <begin position="443"/>
        <end position="470"/>
    </location>
</feature>
<evidence type="ECO:0000313" key="4">
    <source>
        <dbReference type="Proteomes" id="UP000578449"/>
    </source>
</evidence>
<comment type="caution">
    <text evidence="3">The sequence shown here is derived from an EMBL/GenBank/DDBJ whole genome shotgun (WGS) entry which is preliminary data.</text>
</comment>
<protein>
    <submittedName>
        <fullName evidence="3">2-polyprenyl-6-methoxyphenol hydroxylase-like FAD-dependent oxidoreductase</fullName>
    </submittedName>
</protein>
<accession>A0A840PD31</accession>
<dbReference type="Gene3D" id="3.50.50.60">
    <property type="entry name" value="FAD/NAD(P)-binding domain"/>
    <property type="match status" value="1"/>
</dbReference>
<dbReference type="SUPFAM" id="SSF51905">
    <property type="entry name" value="FAD/NAD(P)-binding domain"/>
    <property type="match status" value="1"/>
</dbReference>
<feature type="domain" description="FAD-binding" evidence="2">
    <location>
        <begin position="6"/>
        <end position="345"/>
    </location>
</feature>
<evidence type="ECO:0000256" key="1">
    <source>
        <dbReference type="SAM" id="MobiDB-lite"/>
    </source>
</evidence>
<reference evidence="3 4" key="1">
    <citation type="submission" date="2020-08" db="EMBL/GenBank/DDBJ databases">
        <title>Genomic Encyclopedia of Type Strains, Phase IV (KMG-IV): sequencing the most valuable type-strain genomes for metagenomic binning, comparative biology and taxonomic classification.</title>
        <authorList>
            <person name="Goeker M."/>
        </authorList>
    </citation>
    <scope>NUCLEOTIDE SEQUENCE [LARGE SCALE GENOMIC DNA]</scope>
    <source>
        <strain evidence="3 4">DSM 45615</strain>
    </source>
</reference>
<dbReference type="PANTHER" id="PTHR43422">
    <property type="entry name" value="THIAMINE THIAZOLE SYNTHASE"/>
    <property type="match status" value="1"/>
</dbReference>
<dbReference type="InterPro" id="IPR002938">
    <property type="entry name" value="FAD-bd"/>
</dbReference>
<dbReference type="AlphaFoldDB" id="A0A840PD31"/>
<dbReference type="InterPro" id="IPR036188">
    <property type="entry name" value="FAD/NAD-bd_sf"/>
</dbReference>
<dbReference type="Pfam" id="PF01494">
    <property type="entry name" value="FAD_binding_3"/>
    <property type="match status" value="1"/>
</dbReference>
<organism evidence="3 4">
    <name type="scientific">Thermocatellispora tengchongensis</name>
    <dbReference type="NCBI Taxonomy" id="1073253"/>
    <lineage>
        <taxon>Bacteria</taxon>
        <taxon>Bacillati</taxon>
        <taxon>Actinomycetota</taxon>
        <taxon>Actinomycetes</taxon>
        <taxon>Streptosporangiales</taxon>
        <taxon>Streptosporangiaceae</taxon>
        <taxon>Thermocatellispora</taxon>
    </lineage>
</organism>
<dbReference type="GO" id="GO:0071949">
    <property type="term" value="F:FAD binding"/>
    <property type="evidence" value="ECO:0007669"/>
    <property type="project" value="InterPro"/>
</dbReference>
<keyword evidence="4" id="KW-1185">Reference proteome</keyword>
<dbReference type="PANTHER" id="PTHR43422:SF3">
    <property type="entry name" value="THIAMINE THIAZOLE SYNTHASE"/>
    <property type="match status" value="1"/>
</dbReference>
<sequence length="470" mass="49213">MPTGTAVVAGAGLAGMLAASVLARRVGRVTLVERDALPSGPRPRRGVPQARHAHLLMSGGVRALDALLPGTSDRLEAAGARRVGMPGGVVSMSAYGWQRRFPSTRHIFACSRELLDWVVGRAVLADPRITLVEGADVTGLRGGPGAVTGVRVRPRDGGPERELPADVVVNAAGRGSQLSRWLAELGAAVPEEEVIDPGTAYATRVFRAPPGAREGFPLVAIYADHREPVPGRNAVLLPIEDGRWIVTLSGTRGGEPSMAEEDFAECARRVRHPLIGTLIAGAEPLTPVYGSRSTANRRLRWADMAAWPEGLVVLGDALAAFNPVHGHGMSAAAHAAEALDRALARAPGPAGTREAQRAVAAAADDPWLLATSLDVRYPGCRVRSADPRLTRRPPEGGPEFGDLLGSAALRDPEVSAAVIDVNTLSGPLAGLQAPGVVAALRRPPAHPPLGEPPITRKELDTVTSTARRHA</sequence>
<dbReference type="EMBL" id="JACHGN010000018">
    <property type="protein sequence ID" value="MBB5137518.1"/>
    <property type="molecule type" value="Genomic_DNA"/>
</dbReference>
<gene>
    <name evidence="3" type="ORF">HNP84_007270</name>
</gene>
<name>A0A840PD31_9ACTN</name>
<dbReference type="RefSeq" id="WP_185054423.1">
    <property type="nucleotide sequence ID" value="NZ_BAABIX010000045.1"/>
</dbReference>
<evidence type="ECO:0000259" key="2">
    <source>
        <dbReference type="Pfam" id="PF01494"/>
    </source>
</evidence>
<feature type="compositionally biased region" description="Polar residues" evidence="1">
    <location>
        <begin position="461"/>
        <end position="470"/>
    </location>
</feature>